<organism evidence="1 2">
    <name type="scientific">Aspergillus homomorphus (strain CBS 101889)</name>
    <dbReference type="NCBI Taxonomy" id="1450537"/>
    <lineage>
        <taxon>Eukaryota</taxon>
        <taxon>Fungi</taxon>
        <taxon>Dikarya</taxon>
        <taxon>Ascomycota</taxon>
        <taxon>Pezizomycotina</taxon>
        <taxon>Eurotiomycetes</taxon>
        <taxon>Eurotiomycetidae</taxon>
        <taxon>Eurotiales</taxon>
        <taxon>Aspergillaceae</taxon>
        <taxon>Aspergillus</taxon>
        <taxon>Aspergillus subgen. Circumdati</taxon>
    </lineage>
</organism>
<proteinExistence type="predicted"/>
<accession>A0A395HMU4</accession>
<reference evidence="1 2" key="1">
    <citation type="submission" date="2018-02" db="EMBL/GenBank/DDBJ databases">
        <title>The genomes of Aspergillus section Nigri reveals drivers in fungal speciation.</title>
        <authorList>
            <consortium name="DOE Joint Genome Institute"/>
            <person name="Vesth T.C."/>
            <person name="Nybo J."/>
            <person name="Theobald S."/>
            <person name="Brandl J."/>
            <person name="Frisvad J.C."/>
            <person name="Nielsen K.F."/>
            <person name="Lyhne E.K."/>
            <person name="Kogle M.E."/>
            <person name="Kuo A."/>
            <person name="Riley R."/>
            <person name="Clum A."/>
            <person name="Nolan M."/>
            <person name="Lipzen A."/>
            <person name="Salamov A."/>
            <person name="Henrissat B."/>
            <person name="Wiebenga A."/>
            <person name="De vries R.P."/>
            <person name="Grigoriev I.V."/>
            <person name="Mortensen U.H."/>
            <person name="Andersen M.R."/>
            <person name="Baker S.E."/>
        </authorList>
    </citation>
    <scope>NUCLEOTIDE SEQUENCE [LARGE SCALE GENOMIC DNA]</scope>
    <source>
        <strain evidence="1 2">CBS 101889</strain>
    </source>
</reference>
<evidence type="ECO:0000313" key="2">
    <source>
        <dbReference type="Proteomes" id="UP000248961"/>
    </source>
</evidence>
<evidence type="ECO:0000313" key="1">
    <source>
        <dbReference type="EMBL" id="RAL09251.1"/>
    </source>
</evidence>
<sequence length="71" mass="8075">MCLCSLSPSFTASLALCHVAETTPDRWPLIAHRSPQYGIHAPQQHRCKVFCCSTFLMIPTVVWSVRRPPHR</sequence>
<dbReference type="VEuPathDB" id="FungiDB:BO97DRAFT_170671"/>
<gene>
    <name evidence="1" type="ORF">BO97DRAFT_170671</name>
</gene>
<protein>
    <submittedName>
        <fullName evidence="1">Uncharacterized protein</fullName>
    </submittedName>
</protein>
<dbReference type="Proteomes" id="UP000248961">
    <property type="component" value="Unassembled WGS sequence"/>
</dbReference>
<dbReference type="EMBL" id="KZ824305">
    <property type="protein sequence ID" value="RAL09251.1"/>
    <property type="molecule type" value="Genomic_DNA"/>
</dbReference>
<dbReference type="RefSeq" id="XP_025548405.1">
    <property type="nucleotide sequence ID" value="XM_025690302.1"/>
</dbReference>
<keyword evidence="2" id="KW-1185">Reference proteome</keyword>
<name>A0A395HMU4_ASPHC</name>
<dbReference type="GeneID" id="37194591"/>
<dbReference type="AlphaFoldDB" id="A0A395HMU4"/>